<organism evidence="5 6">
    <name type="scientific">Flavobacterium hercynium</name>
    <dbReference type="NCBI Taxonomy" id="387094"/>
    <lineage>
        <taxon>Bacteria</taxon>
        <taxon>Pseudomonadati</taxon>
        <taxon>Bacteroidota</taxon>
        <taxon>Flavobacteriia</taxon>
        <taxon>Flavobacteriales</taxon>
        <taxon>Flavobacteriaceae</taxon>
        <taxon>Flavobacterium</taxon>
    </lineage>
</organism>
<dbReference type="InterPro" id="IPR008969">
    <property type="entry name" value="CarboxyPept-like_regulatory"/>
</dbReference>
<keyword evidence="3" id="KW-0998">Cell outer membrane</keyword>
<dbReference type="Pfam" id="PF14905">
    <property type="entry name" value="OMP_b-brl_3"/>
    <property type="match status" value="1"/>
</dbReference>
<feature type="domain" description="Outer membrane protein beta-barrel" evidence="4">
    <location>
        <begin position="366"/>
        <end position="769"/>
    </location>
</feature>
<dbReference type="OrthoDB" id="8764943at2"/>
<name>A0A226H6W4_9FLAO</name>
<dbReference type="Proteomes" id="UP000198345">
    <property type="component" value="Unassembled WGS sequence"/>
</dbReference>
<dbReference type="SUPFAM" id="SSF56935">
    <property type="entry name" value="Porins"/>
    <property type="match status" value="1"/>
</dbReference>
<keyword evidence="6" id="KW-1185">Reference proteome</keyword>
<evidence type="ECO:0000313" key="6">
    <source>
        <dbReference type="Proteomes" id="UP000198345"/>
    </source>
</evidence>
<reference evidence="5 6" key="1">
    <citation type="submission" date="2016-11" db="EMBL/GenBank/DDBJ databases">
        <title>Whole genomes of Flavobacteriaceae.</title>
        <authorList>
            <person name="Stine C."/>
            <person name="Li C."/>
            <person name="Tadesse D."/>
        </authorList>
    </citation>
    <scope>NUCLEOTIDE SEQUENCE [LARGE SCALE GENOMIC DNA]</scope>
    <source>
        <strain evidence="5 6">DSM 18292</strain>
    </source>
</reference>
<evidence type="ECO:0000256" key="1">
    <source>
        <dbReference type="ARBA" id="ARBA00004442"/>
    </source>
</evidence>
<dbReference type="Gene3D" id="2.170.130.10">
    <property type="entry name" value="TonB-dependent receptor, plug domain"/>
    <property type="match status" value="1"/>
</dbReference>
<dbReference type="AlphaFoldDB" id="A0A226H6W4"/>
<evidence type="ECO:0000256" key="2">
    <source>
        <dbReference type="ARBA" id="ARBA00023136"/>
    </source>
</evidence>
<gene>
    <name evidence="5" type="ORF">B0A66_13380</name>
</gene>
<dbReference type="SUPFAM" id="SSF49464">
    <property type="entry name" value="Carboxypeptidase regulatory domain-like"/>
    <property type="match status" value="1"/>
</dbReference>
<evidence type="ECO:0000313" key="5">
    <source>
        <dbReference type="EMBL" id="OXA89993.1"/>
    </source>
</evidence>
<sequence length="794" mass="89744">MNRLLFIVFIISSTLSAQVKISGKVVTLDNSPIEFAEVTLFSEANIPLKNSLTNEKGDFSIEHQAGTYKLEIRQFKEILHSNLITVNSDYDAGSITVNTTNVLENVVITKAKPVVERKIDRLVFNVENTISAAGGDAMDALRVTPGLQVRNDNITMVGRSTVRVLLDDKMLELGQEELANLLKSIPSDNIKSIEVITTPPAKYDAAGNSGLINIKLKRAKKDLTSLSLGTSYLRRTYDGEGAVTSNFMYNKDALSLTASLNYREGGETFKYRDVIHFPDELWNSNQVFQRDYKRGNGIVNIEYVITPKWTSGVQYITNFNHIDGLRAGNTVVNAYDTNAVVKNVLSDTHIDQKPNFHSVNLFNAFKLDTIGKKLTVNLDYFKYSNKDTRPYDGTIAEYNPDSLQYFRGINSNDQQTSNFSGKVDFDLPTKAINWSFGGKVTILRTENILSAFNSGLVTDPVTNMPEITNNSSYDEDIQAAYVSGSKKFADNFEVQFGLRLEATQTESFNANLAQAITNDYTKLFPTLNMVYTPKENTTLGLNYSRRIVRPNFAELNPNVTYINPFLTVEGNPFLRPFTVDNIEFSFGYKKLESKAYFVRENNAYNQIGFPDSDTYNVRLTNRNLFNINRYGISEIYIFDKFSWWNSYSTFDLNYLTSESTDPAAQAVDGYYVNFSTNNDFVLNKSKTVLFNVYFECMPVGTYGVNKLDLSSSTSVSLQYLLLNKDLRITLRGNNIFKTDNMRFNSTVSGVYRDSNYYTDTRLIQLSLNYKFGNKKLNVSRRETGNTDERARTGN</sequence>
<comment type="caution">
    <text evidence="5">The sequence shown here is derived from an EMBL/GenBank/DDBJ whole genome shotgun (WGS) entry which is preliminary data.</text>
</comment>
<accession>A0A226H6W4</accession>
<dbReference type="GO" id="GO:0009279">
    <property type="term" value="C:cell outer membrane"/>
    <property type="evidence" value="ECO:0007669"/>
    <property type="project" value="UniProtKB-SubCell"/>
</dbReference>
<dbReference type="RefSeq" id="WP_089050347.1">
    <property type="nucleotide sequence ID" value="NZ_FXTV01000004.1"/>
</dbReference>
<dbReference type="Gene3D" id="2.40.170.20">
    <property type="entry name" value="TonB-dependent receptor, beta-barrel domain"/>
    <property type="match status" value="1"/>
</dbReference>
<keyword evidence="2" id="KW-0472">Membrane</keyword>
<dbReference type="InterPro" id="IPR037066">
    <property type="entry name" value="Plug_dom_sf"/>
</dbReference>
<evidence type="ECO:0000259" key="4">
    <source>
        <dbReference type="Pfam" id="PF14905"/>
    </source>
</evidence>
<dbReference type="EMBL" id="MUGW01000026">
    <property type="protein sequence ID" value="OXA89993.1"/>
    <property type="molecule type" value="Genomic_DNA"/>
</dbReference>
<dbReference type="InterPro" id="IPR036942">
    <property type="entry name" value="Beta-barrel_TonB_sf"/>
</dbReference>
<dbReference type="Gene3D" id="2.60.40.1120">
    <property type="entry name" value="Carboxypeptidase-like, regulatory domain"/>
    <property type="match status" value="1"/>
</dbReference>
<dbReference type="InterPro" id="IPR041700">
    <property type="entry name" value="OMP_b-brl_3"/>
</dbReference>
<protein>
    <recommendedName>
        <fullName evidence="4">Outer membrane protein beta-barrel domain-containing protein</fullName>
    </recommendedName>
</protein>
<dbReference type="PANTHER" id="PTHR40980:SF4">
    <property type="entry name" value="TONB-DEPENDENT RECEPTOR-LIKE BETA-BARREL DOMAIN-CONTAINING PROTEIN"/>
    <property type="match status" value="1"/>
</dbReference>
<dbReference type="PANTHER" id="PTHR40980">
    <property type="entry name" value="PLUG DOMAIN-CONTAINING PROTEIN"/>
    <property type="match status" value="1"/>
</dbReference>
<proteinExistence type="predicted"/>
<evidence type="ECO:0000256" key="3">
    <source>
        <dbReference type="ARBA" id="ARBA00023237"/>
    </source>
</evidence>
<comment type="subcellular location">
    <subcellularLocation>
        <location evidence="1">Cell outer membrane</location>
    </subcellularLocation>
</comment>